<sequence>MLENRFENLKVWEKAHEMTLKVYLVSSKFPNEERFGLVQQLRRAASSVPANIVEGNARRNIGEYLQFLNIAFASLQETKYHLYLSRDLGYINQEEYQGLIRIADEVGKMCTVLIRNLKSKA</sequence>
<protein>
    <recommendedName>
        <fullName evidence="3">Four helix bundle protein</fullName>
    </recommendedName>
</protein>
<comment type="caution">
    <text evidence="1">The sequence shown here is derived from an EMBL/GenBank/DDBJ whole genome shotgun (WGS) entry which is preliminary data.</text>
</comment>
<organism evidence="1 2">
    <name type="scientific">Candidatus Woykebacteria bacterium RIFCSPHIGHO2_02_FULL_43_16b</name>
    <dbReference type="NCBI Taxonomy" id="1802601"/>
    <lineage>
        <taxon>Bacteria</taxon>
        <taxon>Candidatus Woykeibacteriota</taxon>
    </lineage>
</organism>
<dbReference type="PANTHER" id="PTHR38471:SF2">
    <property type="entry name" value="FOUR HELIX BUNDLE PROTEIN"/>
    <property type="match status" value="1"/>
</dbReference>
<dbReference type="Pfam" id="PF05635">
    <property type="entry name" value="23S_rRNA_IVP"/>
    <property type="match status" value="1"/>
</dbReference>
<accession>A0A1G1WPZ8</accession>
<dbReference type="PANTHER" id="PTHR38471">
    <property type="entry name" value="FOUR HELIX BUNDLE PROTEIN"/>
    <property type="match status" value="1"/>
</dbReference>
<dbReference type="Proteomes" id="UP000177821">
    <property type="component" value="Unassembled WGS sequence"/>
</dbReference>
<proteinExistence type="predicted"/>
<dbReference type="NCBIfam" id="TIGR02436">
    <property type="entry name" value="four helix bundle protein"/>
    <property type="match status" value="1"/>
</dbReference>
<dbReference type="SUPFAM" id="SSF158446">
    <property type="entry name" value="IVS-encoded protein-like"/>
    <property type="match status" value="1"/>
</dbReference>
<dbReference type="Gene3D" id="1.20.1440.60">
    <property type="entry name" value="23S rRNA-intervening sequence"/>
    <property type="match status" value="1"/>
</dbReference>
<dbReference type="InterPro" id="IPR012657">
    <property type="entry name" value="23S_rRNA-intervening_sequence"/>
</dbReference>
<name>A0A1G1WPZ8_9BACT</name>
<evidence type="ECO:0008006" key="3">
    <source>
        <dbReference type="Google" id="ProtNLM"/>
    </source>
</evidence>
<gene>
    <name evidence="1" type="ORF">A3J50_00070</name>
</gene>
<reference evidence="1 2" key="1">
    <citation type="journal article" date="2016" name="Nat. Commun.">
        <title>Thousands of microbial genomes shed light on interconnected biogeochemical processes in an aquifer system.</title>
        <authorList>
            <person name="Anantharaman K."/>
            <person name="Brown C.T."/>
            <person name="Hug L.A."/>
            <person name="Sharon I."/>
            <person name="Castelle C.J."/>
            <person name="Probst A.J."/>
            <person name="Thomas B.C."/>
            <person name="Singh A."/>
            <person name="Wilkins M.J."/>
            <person name="Karaoz U."/>
            <person name="Brodie E.L."/>
            <person name="Williams K.H."/>
            <person name="Hubbard S.S."/>
            <person name="Banfield J.F."/>
        </authorList>
    </citation>
    <scope>NUCLEOTIDE SEQUENCE [LARGE SCALE GENOMIC DNA]</scope>
</reference>
<dbReference type="EMBL" id="MHCX01000026">
    <property type="protein sequence ID" value="OGY29420.1"/>
    <property type="molecule type" value="Genomic_DNA"/>
</dbReference>
<evidence type="ECO:0000313" key="1">
    <source>
        <dbReference type="EMBL" id="OGY29420.1"/>
    </source>
</evidence>
<evidence type="ECO:0000313" key="2">
    <source>
        <dbReference type="Proteomes" id="UP000177821"/>
    </source>
</evidence>
<dbReference type="InterPro" id="IPR036583">
    <property type="entry name" value="23S_rRNA_IVS_sf"/>
</dbReference>
<dbReference type="AlphaFoldDB" id="A0A1G1WPZ8"/>
<dbReference type="CDD" id="cd16377">
    <property type="entry name" value="23S_rRNA_IVP_like"/>
    <property type="match status" value="1"/>
</dbReference>